<proteinExistence type="predicted"/>
<dbReference type="Proteomes" id="UP000566995">
    <property type="component" value="Unassembled WGS sequence"/>
</dbReference>
<comment type="caution">
    <text evidence="2">The sequence shown here is derived from an EMBL/GenBank/DDBJ whole genome shotgun (WGS) entry which is preliminary data.</text>
</comment>
<accession>A0A7W7KG39</accession>
<feature type="domain" description="Methyltransferase" evidence="1">
    <location>
        <begin position="51"/>
        <end position="139"/>
    </location>
</feature>
<dbReference type="GO" id="GO:0008168">
    <property type="term" value="F:methyltransferase activity"/>
    <property type="evidence" value="ECO:0007669"/>
    <property type="project" value="UniProtKB-KW"/>
</dbReference>
<sequence>MNSVTAGYFDELYRGDPDPWAFRRSWYERRKRGLLLASLPRERFRSAYEPACANGETSAELAGRSDTLLCSDFSAEALALARQRLAGLDNVRLDRHDLPADWPAGGFDLIVLGELGYYLAPGDWLHTCQRAAASLAPDGVLVACHWRHPIEGCALAGDAVHGLLQRAMAAPPAVSHVERDFRLELWFDQEAR</sequence>
<gene>
    <name evidence="2" type="ORF">HNP46_001010</name>
</gene>
<dbReference type="EMBL" id="JACHLI010000003">
    <property type="protein sequence ID" value="MBB4862172.1"/>
    <property type="molecule type" value="Genomic_DNA"/>
</dbReference>
<organism evidence="2 3">
    <name type="scientific">Pseudomonas nitroreducens</name>
    <dbReference type="NCBI Taxonomy" id="46680"/>
    <lineage>
        <taxon>Bacteria</taxon>
        <taxon>Pseudomonadati</taxon>
        <taxon>Pseudomonadota</taxon>
        <taxon>Gammaproteobacteria</taxon>
        <taxon>Pseudomonadales</taxon>
        <taxon>Pseudomonadaceae</taxon>
        <taxon>Pseudomonas</taxon>
    </lineage>
</organism>
<dbReference type="InterPro" id="IPR041698">
    <property type="entry name" value="Methyltransf_25"/>
</dbReference>
<dbReference type="Pfam" id="PF13649">
    <property type="entry name" value="Methyltransf_25"/>
    <property type="match status" value="1"/>
</dbReference>
<protein>
    <submittedName>
        <fullName evidence="2">SAM-dependent methyltransferase</fullName>
    </submittedName>
</protein>
<dbReference type="GO" id="GO:0032259">
    <property type="term" value="P:methylation"/>
    <property type="evidence" value="ECO:0007669"/>
    <property type="project" value="UniProtKB-KW"/>
</dbReference>
<keyword evidence="2" id="KW-0808">Transferase</keyword>
<evidence type="ECO:0000313" key="2">
    <source>
        <dbReference type="EMBL" id="MBB4862172.1"/>
    </source>
</evidence>
<dbReference type="Gene3D" id="3.40.50.150">
    <property type="entry name" value="Vaccinia Virus protein VP39"/>
    <property type="match status" value="1"/>
</dbReference>
<dbReference type="InterPro" id="IPR029063">
    <property type="entry name" value="SAM-dependent_MTases_sf"/>
</dbReference>
<evidence type="ECO:0000259" key="1">
    <source>
        <dbReference type="Pfam" id="PF13649"/>
    </source>
</evidence>
<dbReference type="AlphaFoldDB" id="A0A7W7KG39"/>
<dbReference type="RefSeq" id="WP_184586407.1">
    <property type="nucleotide sequence ID" value="NZ_JACHLI010000003.1"/>
</dbReference>
<dbReference type="SUPFAM" id="SSF53335">
    <property type="entry name" value="S-adenosyl-L-methionine-dependent methyltransferases"/>
    <property type="match status" value="1"/>
</dbReference>
<reference evidence="2 3" key="1">
    <citation type="submission" date="2020-08" db="EMBL/GenBank/DDBJ databases">
        <title>Functional genomics of gut bacteria from endangered species of beetles.</title>
        <authorList>
            <person name="Carlos-Shanley C."/>
        </authorList>
    </citation>
    <scope>NUCLEOTIDE SEQUENCE [LARGE SCALE GENOMIC DNA]</scope>
    <source>
        <strain evidence="2 3">S00179</strain>
    </source>
</reference>
<keyword evidence="2" id="KW-0489">Methyltransferase</keyword>
<name>A0A7W7KG39_PSENT</name>
<dbReference type="CDD" id="cd02440">
    <property type="entry name" value="AdoMet_MTases"/>
    <property type="match status" value="1"/>
</dbReference>
<evidence type="ECO:0000313" key="3">
    <source>
        <dbReference type="Proteomes" id="UP000566995"/>
    </source>
</evidence>